<keyword evidence="1" id="KW-0862">Zinc</keyword>
<feature type="region of interest" description="Disordered" evidence="2">
    <location>
        <begin position="1530"/>
        <end position="1551"/>
    </location>
</feature>
<dbReference type="PANTHER" id="PTHR21725">
    <property type="entry name" value="E3 UBIQUITIN-PROTEIN LIGASE UBR4"/>
    <property type="match status" value="1"/>
</dbReference>
<feature type="compositionally biased region" description="Basic and acidic residues" evidence="2">
    <location>
        <begin position="1542"/>
        <end position="1551"/>
    </location>
</feature>
<dbReference type="InterPro" id="IPR016024">
    <property type="entry name" value="ARM-type_fold"/>
</dbReference>
<dbReference type="InterPro" id="IPR056530">
    <property type="entry name" value="UBR4-like_dom"/>
</dbReference>
<dbReference type="PANTHER" id="PTHR21725:SF1">
    <property type="entry name" value="E3 UBIQUITIN-PROTEIN LIGASE UBR4"/>
    <property type="match status" value="1"/>
</dbReference>
<feature type="domain" description="E3 ubiquitin-protein ligase UBR4-like" evidence="4">
    <location>
        <begin position="1886"/>
        <end position="2020"/>
    </location>
</feature>
<evidence type="ECO:0008006" key="7">
    <source>
        <dbReference type="Google" id="ProtNLM"/>
    </source>
</evidence>
<reference evidence="5" key="1">
    <citation type="submission" date="2019-08" db="EMBL/GenBank/DDBJ databases">
        <title>The genome of the North American firefly Photinus pyralis.</title>
        <authorList>
            <consortium name="Photinus pyralis genome working group"/>
            <person name="Fallon T.R."/>
            <person name="Sander Lower S.E."/>
            <person name="Weng J.-K."/>
        </authorList>
    </citation>
    <scope>NUCLEOTIDE SEQUENCE</scope>
    <source>
        <strain evidence="5">TRF0915ILg1</strain>
        <tissue evidence="5">Whole body</tissue>
    </source>
</reference>
<dbReference type="EMBL" id="VTPC01003218">
    <property type="protein sequence ID" value="KAF2898851.1"/>
    <property type="molecule type" value="Genomic_DNA"/>
</dbReference>
<feature type="compositionally biased region" description="Gly residues" evidence="2">
    <location>
        <begin position="1079"/>
        <end position="1089"/>
    </location>
</feature>
<feature type="compositionally biased region" description="Basic and acidic residues" evidence="2">
    <location>
        <begin position="1944"/>
        <end position="1953"/>
    </location>
</feature>
<dbReference type="InterPro" id="IPR045189">
    <property type="entry name" value="UBR4-like"/>
</dbReference>
<protein>
    <recommendedName>
        <fullName evidence="7">E3 ubiquitin-protein ligase UBR4</fullName>
    </recommendedName>
</protein>
<dbReference type="InterPro" id="IPR036322">
    <property type="entry name" value="WD40_repeat_dom_sf"/>
</dbReference>
<dbReference type="SUPFAM" id="SSF50978">
    <property type="entry name" value="WD40 repeat-like"/>
    <property type="match status" value="1"/>
</dbReference>
<gene>
    <name evidence="5" type="ORF">ILUMI_07309</name>
</gene>
<feature type="compositionally biased region" description="Polar residues" evidence="2">
    <location>
        <begin position="1954"/>
        <end position="1964"/>
    </location>
</feature>
<evidence type="ECO:0000259" key="3">
    <source>
        <dbReference type="Pfam" id="PF13764"/>
    </source>
</evidence>
<dbReference type="InterPro" id="IPR025704">
    <property type="entry name" value="E3_Ub_ligase_UBR4_C"/>
</dbReference>
<keyword evidence="6" id="KW-1185">Reference proteome</keyword>
<feature type="region of interest" description="UBR4 E3 catalytic module" evidence="1">
    <location>
        <begin position="2903"/>
        <end position="3370"/>
    </location>
</feature>
<evidence type="ECO:0000313" key="6">
    <source>
        <dbReference type="Proteomes" id="UP000801492"/>
    </source>
</evidence>
<dbReference type="Proteomes" id="UP000801492">
    <property type="component" value="Unassembled WGS sequence"/>
</dbReference>
<keyword evidence="1" id="KW-0479">Metal-binding</keyword>
<feature type="region of interest" description="Disordered" evidence="2">
    <location>
        <begin position="1944"/>
        <end position="1971"/>
    </location>
</feature>
<feature type="region of interest" description="Disordered" evidence="2">
    <location>
        <begin position="630"/>
        <end position="661"/>
    </location>
</feature>
<dbReference type="OrthoDB" id="30336at2759"/>
<proteinExistence type="inferred from homology"/>
<evidence type="ECO:0000256" key="1">
    <source>
        <dbReference type="PROSITE-ProRule" id="PRU01388"/>
    </source>
</evidence>
<dbReference type="Pfam" id="PF24079">
    <property type="entry name" value="UBR4"/>
    <property type="match status" value="1"/>
</dbReference>
<dbReference type="GO" id="GO:0008270">
    <property type="term" value="F:zinc ion binding"/>
    <property type="evidence" value="ECO:0007669"/>
    <property type="project" value="UniProtKB-KW"/>
</dbReference>
<feature type="compositionally biased region" description="Polar residues" evidence="2">
    <location>
        <begin position="1530"/>
        <end position="1540"/>
    </location>
</feature>
<comment type="similarity">
    <text evidence="1">Belongs to the UBR4 family.</text>
</comment>
<evidence type="ECO:0000259" key="4">
    <source>
        <dbReference type="Pfam" id="PF24079"/>
    </source>
</evidence>
<feature type="region of interest" description="Disordered" evidence="2">
    <location>
        <begin position="910"/>
        <end position="952"/>
    </location>
</feature>
<organism evidence="5 6">
    <name type="scientific">Ignelater luminosus</name>
    <name type="common">Cucubano</name>
    <name type="synonym">Pyrophorus luminosus</name>
    <dbReference type="NCBI Taxonomy" id="2038154"/>
    <lineage>
        <taxon>Eukaryota</taxon>
        <taxon>Metazoa</taxon>
        <taxon>Ecdysozoa</taxon>
        <taxon>Arthropoda</taxon>
        <taxon>Hexapoda</taxon>
        <taxon>Insecta</taxon>
        <taxon>Pterygota</taxon>
        <taxon>Neoptera</taxon>
        <taxon>Endopterygota</taxon>
        <taxon>Coleoptera</taxon>
        <taxon>Polyphaga</taxon>
        <taxon>Elateriformia</taxon>
        <taxon>Elateroidea</taxon>
        <taxon>Elateridae</taxon>
        <taxon>Agrypninae</taxon>
        <taxon>Pyrophorini</taxon>
        <taxon>Ignelater</taxon>
    </lineage>
</organism>
<keyword evidence="1" id="KW-0863">Zinc-finger</keyword>
<dbReference type="SUPFAM" id="SSF48371">
    <property type="entry name" value="ARM repeat"/>
    <property type="match status" value="1"/>
</dbReference>
<accession>A0A8K0D8I9</accession>
<feature type="compositionally biased region" description="Polar residues" evidence="2">
    <location>
        <begin position="1062"/>
        <end position="1075"/>
    </location>
</feature>
<dbReference type="PROSITE" id="PS52043">
    <property type="entry name" value="UBR4_E3"/>
    <property type="match status" value="1"/>
</dbReference>
<feature type="compositionally biased region" description="Polar residues" evidence="2">
    <location>
        <begin position="643"/>
        <end position="661"/>
    </location>
</feature>
<evidence type="ECO:0000313" key="5">
    <source>
        <dbReference type="EMBL" id="KAF2898851.1"/>
    </source>
</evidence>
<dbReference type="Pfam" id="PF13764">
    <property type="entry name" value="E3_UbLigase_R4"/>
    <property type="match status" value="1"/>
</dbReference>
<comment type="caution">
    <text evidence="5">The sequence shown here is derived from an EMBL/GenBank/DDBJ whole genome shotgun (WGS) entry which is preliminary data.</text>
</comment>
<name>A0A8K0D8I9_IGNLU</name>
<sequence>MPGTLIELVQALVPAAEASCNRISPVGCHARALKALQQLHSTDKKYIHTDQLMVPTLGSQEGAFENVRMSYAGEQGQTIRQLLSAHIVRRVAMCCMTSTHGKRQHLAVSHEKGKITVLQLSALLKQADSSSRKLTLTRLASAPIPFTVLTLSSNPCNEDFLAVCGLKDCHVLTFLSTGSVSDHLVLHPQLETGNFIIKAIWLPGSQTKLALVTADFVKIYDLSKDALSPQYYFLVPSGKIRDCTFMYEDGVYNILLMSSPGHIYTEVLNEESSAKHGSFYVTNTLEVFHLDVTDVNGQVAGGGVSIYYSHTLGLLFYSYAQGKSFISPVTPRSNCLTVVFPVTLPTAATTGSKSNGGKNPTPQPLCQWTEIPNHPGLICCAMQSSNNPVILMLKPDLIAVQEIKIVPSKSKITDMVAIRHTSGTEQRTTLILLCEDGSLKIYMANMDQTGFWMSPTIQPAIMHPPVKARKKKVVKTGKTSSSLTFPIDFFEHCQPMNEVDIGGNDLLQVYNVAQLKHRLNTTGLYVVCTKPLGFNVEVTNSDNNLVMTGIRVLVGTQDPHRAPSFIEVFGRIITISISRSRWYDVPFTREESLQADKKLSIMFGPSQDSETITMVDSLKVYGKTKEAFGWPEENEETTNSTTVAPPTSSNVSTNETEQMTSNPAPLTTLERLIVGVLEVLDSSFSLYLSEEKLAPHKPLSITVATQLLTLPSPPALQIHSKGLLSALHSSKQSYHNYKDHALLQHVLSSLINMTEMDPKHYADIDAENYYRLVMIVRGIAVARPQNLVKFADSLTSIQDVVLDDPLDVKIKASKNQHLLLQLMDVLWILHSQNPENPALAPVVIPGLKHTEQLIYALVEIVHAFNSCDAYSNITIAVYLQLLLCEDPVIAFSAKQALNRVLKPKSRRRRVFIPSPPHCGTPPGKTSMESEDDKPPRATPQSSQEDEAQSRDGRYDVDAVESIAMLQQPGVPVDNHNINPLEALLGGAAGFPPLLDIPPDADDETMVELAIALSLQEHELGGAMQQGQQGLHSLQVAGGQVQEGGHYSDTTVSAAGSDDEGSTAATDGSTLRTSPAEQGGSAGSESGGSGVDSITGEHNVSGRSSAYGDNMQEAITLVSRSDTSSLANANFQTAETDNLPQEVDPEQDSESSSRLHVLRLQLLERLIEYLPKLRSVDGVRAIPFLQVVLQLTTDLDGQSERDKNCLNCLLTALTVELQINKPISEDVSQRTKQREVQLVIMRLLSVLMSRYKISPSAKTSPLDNSIFVSQTTATMLHKAEIINYCLKLLQSLLDYWRNAEVDEGTPTIGGNLLKEHLPHSPPDMTPFFLKQFVKGHATDVFQTYPQLLTEMALRLPYQVHRHSEISEPISAAFDNSWYRFLCEYMMTSQAPFVRRQVRKLLLFICGNKEKYRQLRDVHALNTHMKAVKQCCTKGGYEPNLETQLALSLSYDTLVELVEHLKACLEIAVGRTGNWQRFCIHHEDTLPFLLQVSCLLDEGEISISTTYEGVAPTILNLMQCAIVTNINNNVAKKTENGSNKPSTSRKDREKSDDSAAEALFEEANCTALVEQINKQVSREVFARFIKTFLLETNATNVRWQAHALILAVYKNSKITEQESLLKLLWHLWPLLSSYGRKAAQFVDLLGYFSLRFMQTCDTAAPQIAGYVDTAVEVLRIQNDLLAHHPNANLYAHMSQFVELDGFYLESEPCLVCNNPEVPLSTIKLSSIKVDSKFTTTTQIVKLLSSHTISKITVRIGDLKRTKMVRTINIYYNNRSVQAVVELKNKPALWHKAKKVTLQSGQTEVKIEFPLPIVACNLMIEYADFYENIQANSETLQCPRCSAAVPANPGVCANCGENVFQCHKCRAINYDEKDPFLCHACGFCKYAKFDFTLLARPCCAVETIESDEDRKKMVSNINNLLEKADRVYKQLMANKPTLESLVLKITEHRTDRKPEEANSSSSNTTGNVAPVPSGGTQVKVNKTIQMLAQQYCNECKTSFEELSKIIQRVLVSRKELVAYDRKHRDMEAPKMSAPLLSAQSSISKDESISLPSVAPSSNSRCYGCSSAATEHCLTLLRALATNSSTRQILCSKGLIQELVWNNLRKGSVQMQEEVRQLLCVLTRDNSVATEELCNLLMERITLSLNGHMNSSDLGSGVRHEIALLAAMVQKEDECWELKLRCLMKLFLQACEDSRNPLVMESVILPCLKILQSLMKPPETSNKKAKDKTNTSINSTKSTEGVTVDVYRWLNKEPNHTFTGWRMRIPQKTEDGRPTLPTNREEVRVYYLTEKYGLRWRKKTLKSFDITSVELDDSAWLKAVLFNPSSRLARQVACNIVELMCNSVERKQEVLVLLTCFLEELSRAGESSAEFLTLYQNLIQETPWKQYLTLGGVLTLLAELVTQEIKQLHRLEETTLTSDLAQGYALNQLTELLASFLDNAAIRRQYKGRLVGAVLNGYLSLRRLVVQRTRLIDDTQEKLLELLEEMTTGTEEETKAFMAVCIDTVEKYSLQDYLTPVFIFERLCSIIYPEENDVGEFFLTLEKDPQQEDFLQGRMLGNPYSSLEAGLGPLMRDVKNKICQDCELVALLEDDNGMELLVNNKIMSLDLPVKDVYKKVWLPEGGEVESMRVVYRMRGLLGDATEEFVETLSNKSQNTVDNEEVYKMANVLADCGGLKVMVIRLGAIQNVWRARPLLQVLLKLFRLSVKVQRVQEVLIQPELGAMEVFLRTLQLCLDGEPDGNQAAVTEQLLDIMETVLSMATSKSIESFEKFSQTFGEPEYVRSLLSCTNQSTVRNNQAVLIHLTRVLAALVYGNEEKMKILLEHFKSVLDFNKYDFEHTADDQQKLEMFCVLTDGIEKNAIGNTLKDHIVSLEVVRDAVEYITMHAPCVKPTLLRTDSDELKEFISKPALKYILRFLTGLASNHEKTQLAIAAADTIPIIHRLEQVSSDEHVGSLAENLLEALRTNPAVAKRIEDAREFTRSEKKRLAMAMREKQLGQLGMRTNDKGQVTAKSSILQQMEELGEETGLVCCICREGYKCQPTKVLGIYTFTKRCNVDEYEAKPRKTIGYNTVTHFNVVHVDCHMSAVRLARARDEWESAALQNANTKCNGLLPLWGPQVPESAFASCLARHNTYLQESTNHRDIGHSSTIHDLKLLLLRFAQEKSFHDDTGGGGPQSNMHLIPYLVHMALYVINTTRVSKREEASLMVYLENTNTEKWVESAYEAEGPLYWIVMSILVHSPQTWATHKLTHLRRLLVLAQARHCTPAGPSKTLSDKTVKEYSVYKPYLVLFGLIDGIYYCFFRHVSGTDEQWSSNLADYIRHNDEALLKASERLLGVYTDELLPCTSFSEFCDVAGLLDDISDPEVYIRDLLSGI</sequence>
<evidence type="ECO:0000256" key="2">
    <source>
        <dbReference type="SAM" id="MobiDB-lite"/>
    </source>
</evidence>
<feature type="region of interest" description="Disordered" evidence="2">
    <location>
        <begin position="1039"/>
        <end position="1106"/>
    </location>
</feature>
<feature type="domain" description="E3 ubiquitin ligase UBR4 C-terminal" evidence="3">
    <location>
        <begin position="2551"/>
        <end position="3351"/>
    </location>
</feature>